<evidence type="ECO:0000313" key="1">
    <source>
        <dbReference type="EMBL" id="KAK7082111.1"/>
    </source>
</evidence>
<dbReference type="Proteomes" id="UP001381693">
    <property type="component" value="Unassembled WGS sequence"/>
</dbReference>
<evidence type="ECO:0000313" key="2">
    <source>
        <dbReference type="Proteomes" id="UP001381693"/>
    </source>
</evidence>
<protein>
    <submittedName>
        <fullName evidence="1">Uncharacterized protein</fullName>
    </submittedName>
</protein>
<accession>A0AAN8XDE7</accession>
<reference evidence="1 2" key="1">
    <citation type="submission" date="2023-11" db="EMBL/GenBank/DDBJ databases">
        <title>Halocaridina rubra genome assembly.</title>
        <authorList>
            <person name="Smith C."/>
        </authorList>
    </citation>
    <scope>NUCLEOTIDE SEQUENCE [LARGE SCALE GENOMIC DNA]</scope>
    <source>
        <strain evidence="1">EP-1</strain>
        <tissue evidence="1">Whole</tissue>
    </source>
</reference>
<sequence>MGFVASSDAFCLRSDIDLQAPSLAYLAATKVWKPRSVGQDIKNTVNASELYQMLQPSQQQELLICDEKPTQPFESVFADFFSVAGKSSPSLTNSQGGLLS</sequence>
<organism evidence="1 2">
    <name type="scientific">Halocaridina rubra</name>
    <name type="common">Hawaiian red shrimp</name>
    <dbReference type="NCBI Taxonomy" id="373956"/>
    <lineage>
        <taxon>Eukaryota</taxon>
        <taxon>Metazoa</taxon>
        <taxon>Ecdysozoa</taxon>
        <taxon>Arthropoda</taxon>
        <taxon>Crustacea</taxon>
        <taxon>Multicrustacea</taxon>
        <taxon>Malacostraca</taxon>
        <taxon>Eumalacostraca</taxon>
        <taxon>Eucarida</taxon>
        <taxon>Decapoda</taxon>
        <taxon>Pleocyemata</taxon>
        <taxon>Caridea</taxon>
        <taxon>Atyoidea</taxon>
        <taxon>Atyidae</taxon>
        <taxon>Halocaridina</taxon>
    </lineage>
</organism>
<comment type="caution">
    <text evidence="1">The sequence shown here is derived from an EMBL/GenBank/DDBJ whole genome shotgun (WGS) entry which is preliminary data.</text>
</comment>
<dbReference type="AlphaFoldDB" id="A0AAN8XDE7"/>
<keyword evidence="2" id="KW-1185">Reference proteome</keyword>
<proteinExistence type="predicted"/>
<dbReference type="EMBL" id="JAXCGZ010004189">
    <property type="protein sequence ID" value="KAK7082111.1"/>
    <property type="molecule type" value="Genomic_DNA"/>
</dbReference>
<name>A0AAN8XDE7_HALRR</name>
<gene>
    <name evidence="1" type="ORF">SK128_019223</name>
</gene>